<dbReference type="AlphaFoldDB" id="I8TEF7"/>
<reference evidence="1 2" key="1">
    <citation type="journal article" date="2012" name="J. Bacteriol.">
        <title>Genome Sequence of n-Alkane-Degrading Hydrocarboniphaga effusa Strain AP103T (ATCC BAA-332T).</title>
        <authorList>
            <person name="Chang H.K."/>
            <person name="Zylstra G.J."/>
            <person name="Chae J.C."/>
        </authorList>
    </citation>
    <scope>NUCLEOTIDE SEQUENCE [LARGE SCALE GENOMIC DNA]</scope>
    <source>
        <strain evidence="1 2">AP103</strain>
    </source>
</reference>
<protein>
    <recommendedName>
        <fullName evidence="3">Ferredoxin</fullName>
    </recommendedName>
</protein>
<name>I8TEF7_9GAMM</name>
<dbReference type="EMBL" id="AKGD01000001">
    <property type="protein sequence ID" value="EIT72073.1"/>
    <property type="molecule type" value="Genomic_DNA"/>
</dbReference>
<dbReference type="CDD" id="cd08026">
    <property type="entry name" value="DUF326"/>
    <property type="match status" value="1"/>
</dbReference>
<dbReference type="PANTHER" id="PTHR37310">
    <property type="entry name" value="CYTOPLASMIC PROTEIN-RELATED"/>
    <property type="match status" value="1"/>
</dbReference>
<dbReference type="Gene3D" id="1.20.1270.360">
    <property type="match status" value="1"/>
</dbReference>
<gene>
    <name evidence="1" type="ORF">WQQ_22100</name>
</gene>
<dbReference type="RefSeq" id="WP_007185153.1">
    <property type="nucleotide sequence ID" value="NZ_AKGD01000001.1"/>
</dbReference>
<keyword evidence="2" id="KW-1185">Reference proteome</keyword>
<accession>I8TEF7</accession>
<dbReference type="Pfam" id="PF03860">
    <property type="entry name" value="Csp"/>
    <property type="match status" value="1"/>
</dbReference>
<evidence type="ECO:0000313" key="2">
    <source>
        <dbReference type="Proteomes" id="UP000003704"/>
    </source>
</evidence>
<dbReference type="InterPro" id="IPR044543">
    <property type="entry name" value="YHJQ-like"/>
</dbReference>
<evidence type="ECO:0008006" key="3">
    <source>
        <dbReference type="Google" id="ProtNLM"/>
    </source>
</evidence>
<dbReference type="Proteomes" id="UP000003704">
    <property type="component" value="Unassembled WGS sequence"/>
</dbReference>
<sequence>MATSNSQLHSASSMQDCIDACSACAEICWRMATTHCLEKGGAHVRYPHLALMLNCAVLCRTAAQFMLSGLEQHRHVCAACAKVCAACAEDCGAIDDMQDCADACRRCASSCAAMGGEAQA</sequence>
<evidence type="ECO:0000313" key="1">
    <source>
        <dbReference type="EMBL" id="EIT72073.1"/>
    </source>
</evidence>
<dbReference type="PANTHER" id="PTHR37310:SF1">
    <property type="entry name" value="CYTOPLASMIC PROTEIN"/>
    <property type="match status" value="1"/>
</dbReference>
<comment type="caution">
    <text evidence="1">The sequence shown here is derived from an EMBL/GenBank/DDBJ whole genome shotgun (WGS) entry which is preliminary data.</text>
</comment>
<dbReference type="STRING" id="1172194.WQQ_22100"/>
<organism evidence="1 2">
    <name type="scientific">Hydrocarboniphaga effusa AP103</name>
    <dbReference type="NCBI Taxonomy" id="1172194"/>
    <lineage>
        <taxon>Bacteria</taxon>
        <taxon>Pseudomonadati</taxon>
        <taxon>Pseudomonadota</taxon>
        <taxon>Gammaproteobacteria</taxon>
        <taxon>Nevskiales</taxon>
        <taxon>Nevskiaceae</taxon>
        <taxon>Hydrocarboniphaga</taxon>
    </lineage>
</organism>
<dbReference type="InterPro" id="IPR005560">
    <property type="entry name" value="Csp_YhjQ"/>
</dbReference>
<proteinExistence type="predicted"/>